<feature type="compositionally biased region" description="Low complexity" evidence="1">
    <location>
        <begin position="234"/>
        <end position="246"/>
    </location>
</feature>
<evidence type="ECO:0000313" key="3">
    <source>
        <dbReference type="EMBL" id="USW48620.1"/>
    </source>
</evidence>
<keyword evidence="4" id="KW-1185">Reference proteome</keyword>
<feature type="compositionally biased region" description="Polar residues" evidence="1">
    <location>
        <begin position="357"/>
        <end position="410"/>
    </location>
</feature>
<keyword evidence="2" id="KW-0812">Transmembrane</keyword>
<evidence type="ECO:0000256" key="1">
    <source>
        <dbReference type="SAM" id="MobiDB-lite"/>
    </source>
</evidence>
<keyword evidence="2" id="KW-0472">Membrane</keyword>
<feature type="compositionally biased region" description="Polar residues" evidence="1">
    <location>
        <begin position="317"/>
        <end position="327"/>
    </location>
</feature>
<reference evidence="3" key="1">
    <citation type="submission" date="2022-06" db="EMBL/GenBank/DDBJ databases">
        <title>Complete genome sequences of two strains of the flax pathogen Septoria linicola.</title>
        <authorList>
            <person name="Lapalu N."/>
            <person name="Simon A."/>
            <person name="Demenou B."/>
            <person name="Paumier D."/>
            <person name="Guillot M.-P."/>
            <person name="Gout L."/>
            <person name="Valade R."/>
        </authorList>
    </citation>
    <scope>NUCLEOTIDE SEQUENCE</scope>
    <source>
        <strain evidence="3">SE15195</strain>
    </source>
</reference>
<feature type="region of interest" description="Disordered" evidence="1">
    <location>
        <begin position="354"/>
        <end position="416"/>
    </location>
</feature>
<feature type="compositionally biased region" description="Polar residues" evidence="1">
    <location>
        <begin position="288"/>
        <end position="298"/>
    </location>
</feature>
<dbReference type="PANTHER" id="PTHR40623">
    <property type="entry name" value="INTEGRAL MEMBRANE PROTEIN"/>
    <property type="match status" value="1"/>
</dbReference>
<name>A0A9Q9AGF6_9PEZI</name>
<gene>
    <name evidence="3" type="ORF">Slin15195_G019390</name>
</gene>
<feature type="compositionally biased region" description="Low complexity" evidence="1">
    <location>
        <begin position="100"/>
        <end position="109"/>
    </location>
</feature>
<feature type="region of interest" description="Disordered" evidence="1">
    <location>
        <begin position="447"/>
        <end position="503"/>
    </location>
</feature>
<feature type="region of interest" description="Disordered" evidence="1">
    <location>
        <begin position="276"/>
        <end position="339"/>
    </location>
</feature>
<sequence length="503" mass="54126">MGKAFFMGWATWEKLVFILACAIVVTVLLGCAKLIWTHQKLRKYSGGAENDRKEQAVYRQMSQRRNAQGGAEVPFGIRAIESGIEVEGVWISRSNTPEPVSSARTSASSVRDEGRGQVLERELEQRSAKAPHARSRSNSSTGIATKFTEMGREESVKAAGGRHHPPLSYARYSGNPALTQSNSVATTTTSTKNGRHGPDSADEQSTLWTPGWDSCSSRSGSEVNVADLTSSSAPQIQGPQGRQRQQSAELELMHTHRMSQAAETGQLTPRVRVPRQGVSGDWAGLPSAQRSSTASDLGNYQRARARSQSPIARPATATGSRSTNLNRPPSIDSLSAAARRSSLPDVTPFAQFCRTAPTLSQSESRQSSPGTTTRSAMEQVSDSLTEYMNASSSVEAHNPTTAAGSQNSSPGAADTQAERVLVDRRGSEILRGHGSGFEILRPGTLSEAAERQRSVPPVSLYNNASRPRSESDGSRRKLQKKRRPSADSQGSSSGSRWSRGSML</sequence>
<dbReference type="Proteomes" id="UP001056384">
    <property type="component" value="Chromosome 1"/>
</dbReference>
<feature type="compositionally biased region" description="Low complexity" evidence="1">
    <location>
        <begin position="486"/>
        <end position="503"/>
    </location>
</feature>
<evidence type="ECO:0000313" key="4">
    <source>
        <dbReference type="Proteomes" id="UP001056384"/>
    </source>
</evidence>
<feature type="region of interest" description="Disordered" evidence="1">
    <location>
        <begin position="95"/>
        <end position="248"/>
    </location>
</feature>
<feature type="compositionally biased region" description="Polar residues" evidence="1">
    <location>
        <begin position="203"/>
        <end position="233"/>
    </location>
</feature>
<feature type="transmembrane region" description="Helical" evidence="2">
    <location>
        <begin position="15"/>
        <end position="36"/>
    </location>
</feature>
<keyword evidence="2" id="KW-1133">Transmembrane helix</keyword>
<evidence type="ECO:0000256" key="2">
    <source>
        <dbReference type="SAM" id="Phobius"/>
    </source>
</evidence>
<feature type="compositionally biased region" description="Basic and acidic residues" evidence="1">
    <location>
        <begin position="110"/>
        <end position="127"/>
    </location>
</feature>
<dbReference type="OrthoDB" id="5426165at2759"/>
<accession>A0A9Q9AGF6</accession>
<dbReference type="AlphaFoldDB" id="A0A9Q9AGF6"/>
<dbReference type="PANTHER" id="PTHR40623:SF2">
    <property type="entry name" value="INTEGRAL MEMBRANE PROTEIN"/>
    <property type="match status" value="1"/>
</dbReference>
<proteinExistence type="predicted"/>
<dbReference type="EMBL" id="CP099418">
    <property type="protein sequence ID" value="USW48620.1"/>
    <property type="molecule type" value="Genomic_DNA"/>
</dbReference>
<protein>
    <submittedName>
        <fullName evidence="3">Uncharacterized protein</fullName>
    </submittedName>
</protein>
<feature type="compositionally biased region" description="Polar residues" evidence="1">
    <location>
        <begin position="176"/>
        <end position="192"/>
    </location>
</feature>
<organism evidence="3 4">
    <name type="scientific">Septoria linicola</name>
    <dbReference type="NCBI Taxonomy" id="215465"/>
    <lineage>
        <taxon>Eukaryota</taxon>
        <taxon>Fungi</taxon>
        <taxon>Dikarya</taxon>
        <taxon>Ascomycota</taxon>
        <taxon>Pezizomycotina</taxon>
        <taxon>Dothideomycetes</taxon>
        <taxon>Dothideomycetidae</taxon>
        <taxon>Mycosphaerellales</taxon>
        <taxon>Mycosphaerellaceae</taxon>
        <taxon>Septoria</taxon>
    </lineage>
</organism>